<dbReference type="PROSITE" id="PS51257">
    <property type="entry name" value="PROKAR_LIPOPROTEIN"/>
    <property type="match status" value="1"/>
</dbReference>
<name>X1HBR8_9ZZZZ</name>
<dbReference type="NCBIfam" id="NF040494">
    <property type="entry name" value="nitrored_ArsF"/>
    <property type="match status" value="1"/>
</dbReference>
<evidence type="ECO:0000313" key="1">
    <source>
        <dbReference type="EMBL" id="GAH42763.1"/>
    </source>
</evidence>
<proteinExistence type="predicted"/>
<evidence type="ECO:0008006" key="2">
    <source>
        <dbReference type="Google" id="ProtNLM"/>
    </source>
</evidence>
<reference evidence="1" key="1">
    <citation type="journal article" date="2014" name="Front. Microbiol.">
        <title>High frequency of phylogenetically diverse reductive dehalogenase-homologous genes in deep subseafloor sedimentary metagenomes.</title>
        <authorList>
            <person name="Kawai M."/>
            <person name="Futagami T."/>
            <person name="Toyoda A."/>
            <person name="Takaki Y."/>
            <person name="Nishi S."/>
            <person name="Hori S."/>
            <person name="Arai W."/>
            <person name="Tsubouchi T."/>
            <person name="Morono Y."/>
            <person name="Uchiyama I."/>
            <person name="Ito T."/>
            <person name="Fujiyama A."/>
            <person name="Inagaki F."/>
            <person name="Takami H."/>
        </authorList>
    </citation>
    <scope>NUCLEOTIDE SEQUENCE</scope>
    <source>
        <strain evidence="1">Expedition CK06-06</strain>
    </source>
</reference>
<organism evidence="1">
    <name type="scientific">marine sediment metagenome</name>
    <dbReference type="NCBI Taxonomy" id="412755"/>
    <lineage>
        <taxon>unclassified sequences</taxon>
        <taxon>metagenomes</taxon>
        <taxon>ecological metagenomes</taxon>
    </lineage>
</organism>
<sequence length="162" mass="17876">MNLLTKAKLCSLIAVLILSGGIICACSGPATDKPTDTQETPAPTYTPETPTLQNGVEVVYFHRAQRCYNCRYLESCVTSTVNTYFQDELASGELVFKVLNVQDEANAAMIERYGAYGSSLFINEVIDGIDHIEHVTDIWFVVGDDEECFSLVKGEIEEHLGE</sequence>
<dbReference type="EMBL" id="BARU01005890">
    <property type="protein sequence ID" value="GAH42763.1"/>
    <property type="molecule type" value="Genomic_DNA"/>
</dbReference>
<dbReference type="InterPro" id="IPR047698">
    <property type="entry name" value="ArsF-like"/>
</dbReference>
<protein>
    <recommendedName>
        <fullName evidence="2">Thioredoxin domain-containing protein</fullName>
    </recommendedName>
</protein>
<gene>
    <name evidence="1" type="ORF">S03H2_11554</name>
</gene>
<comment type="caution">
    <text evidence="1">The sequence shown here is derived from an EMBL/GenBank/DDBJ whole genome shotgun (WGS) entry which is preliminary data.</text>
</comment>
<dbReference type="AlphaFoldDB" id="X1HBR8"/>
<accession>X1HBR8</accession>